<evidence type="ECO:0000256" key="4">
    <source>
        <dbReference type="ARBA" id="ARBA00023136"/>
    </source>
</evidence>
<dbReference type="EMBL" id="JBHSJJ010000004">
    <property type="protein sequence ID" value="MFC4871969.1"/>
    <property type="molecule type" value="Genomic_DNA"/>
</dbReference>
<feature type="transmembrane region" description="Helical" evidence="5">
    <location>
        <begin position="32"/>
        <end position="54"/>
    </location>
</feature>
<evidence type="ECO:0000256" key="3">
    <source>
        <dbReference type="ARBA" id="ARBA00022989"/>
    </source>
</evidence>
<protein>
    <submittedName>
        <fullName evidence="7">MauE/DoxX family redox-associated membrane protein</fullName>
    </submittedName>
</protein>
<dbReference type="Pfam" id="PF07291">
    <property type="entry name" value="MauE"/>
    <property type="match status" value="1"/>
</dbReference>
<evidence type="ECO:0000313" key="7">
    <source>
        <dbReference type="EMBL" id="MFC4871969.1"/>
    </source>
</evidence>
<comment type="subcellular location">
    <subcellularLocation>
        <location evidence="1">Membrane</location>
        <topology evidence="1">Multi-pass membrane protein</topology>
    </subcellularLocation>
</comment>
<keyword evidence="4 5" id="KW-0472">Membrane</keyword>
<proteinExistence type="predicted"/>
<evidence type="ECO:0000256" key="5">
    <source>
        <dbReference type="SAM" id="Phobius"/>
    </source>
</evidence>
<keyword evidence="8" id="KW-1185">Reference proteome</keyword>
<name>A0ABV9SZZ1_9BACT</name>
<accession>A0ABV9SZZ1</accession>
<dbReference type="InterPro" id="IPR009908">
    <property type="entry name" value="Methylamine_util_MauE"/>
</dbReference>
<evidence type="ECO:0000256" key="2">
    <source>
        <dbReference type="ARBA" id="ARBA00022692"/>
    </source>
</evidence>
<evidence type="ECO:0000256" key="1">
    <source>
        <dbReference type="ARBA" id="ARBA00004141"/>
    </source>
</evidence>
<dbReference type="RefSeq" id="WP_377063938.1">
    <property type="nucleotide sequence ID" value="NZ_JBHSJJ010000004.1"/>
</dbReference>
<keyword evidence="2 5" id="KW-0812">Transmembrane</keyword>
<organism evidence="7 8">
    <name type="scientific">Negadavirga shengliensis</name>
    <dbReference type="NCBI Taxonomy" id="1389218"/>
    <lineage>
        <taxon>Bacteria</taxon>
        <taxon>Pseudomonadati</taxon>
        <taxon>Bacteroidota</taxon>
        <taxon>Cytophagia</taxon>
        <taxon>Cytophagales</taxon>
        <taxon>Cyclobacteriaceae</taxon>
        <taxon>Negadavirga</taxon>
    </lineage>
</organism>
<dbReference type="Proteomes" id="UP001595818">
    <property type="component" value="Unassembled WGS sequence"/>
</dbReference>
<keyword evidence="3 5" id="KW-1133">Transmembrane helix</keyword>
<feature type="domain" description="Methylamine utilisation protein MauE" evidence="6">
    <location>
        <begin position="19"/>
        <end position="71"/>
    </location>
</feature>
<sequence>MVFQRSNDRAQAGHLCRLLLLAVALTVKPLRWWGLMGSVVLLSVFTTYVGLIWWNVFDRVPCNCAGFIEAMG</sequence>
<evidence type="ECO:0000259" key="6">
    <source>
        <dbReference type="Pfam" id="PF07291"/>
    </source>
</evidence>
<reference evidence="8" key="1">
    <citation type="journal article" date="2019" name="Int. J. Syst. Evol. Microbiol.">
        <title>The Global Catalogue of Microorganisms (GCM) 10K type strain sequencing project: providing services to taxonomists for standard genome sequencing and annotation.</title>
        <authorList>
            <consortium name="The Broad Institute Genomics Platform"/>
            <consortium name="The Broad Institute Genome Sequencing Center for Infectious Disease"/>
            <person name="Wu L."/>
            <person name="Ma J."/>
        </authorList>
    </citation>
    <scope>NUCLEOTIDE SEQUENCE [LARGE SCALE GENOMIC DNA]</scope>
    <source>
        <strain evidence="8">CGMCC 4.7466</strain>
    </source>
</reference>
<evidence type="ECO:0000313" key="8">
    <source>
        <dbReference type="Proteomes" id="UP001595818"/>
    </source>
</evidence>
<comment type="caution">
    <text evidence="7">The sequence shown here is derived from an EMBL/GenBank/DDBJ whole genome shotgun (WGS) entry which is preliminary data.</text>
</comment>
<gene>
    <name evidence="7" type="ORF">ACFPFU_09740</name>
</gene>